<proteinExistence type="predicted"/>
<comment type="caution">
    <text evidence="2">The sequence shown here is derived from an EMBL/GenBank/DDBJ whole genome shotgun (WGS) entry which is preliminary data.</text>
</comment>
<reference evidence="2 3" key="1">
    <citation type="submission" date="2023-05" db="EMBL/GenBank/DDBJ databases">
        <title>B98-5 Cell Line De Novo Hybrid Assembly: An Optical Mapping Approach.</title>
        <authorList>
            <person name="Kananen K."/>
            <person name="Auerbach J.A."/>
            <person name="Kautto E."/>
            <person name="Blachly J.S."/>
        </authorList>
    </citation>
    <scope>NUCLEOTIDE SEQUENCE [LARGE SCALE GENOMIC DNA]</scope>
    <source>
        <strain evidence="2">B95-8</strain>
        <tissue evidence="2">Cell line</tissue>
    </source>
</reference>
<feature type="region of interest" description="Disordered" evidence="1">
    <location>
        <begin position="31"/>
        <end position="87"/>
    </location>
</feature>
<evidence type="ECO:0000313" key="2">
    <source>
        <dbReference type="EMBL" id="KAK2114006.1"/>
    </source>
</evidence>
<dbReference type="EMBL" id="JASSZA010000004">
    <property type="protein sequence ID" value="KAK2114006.1"/>
    <property type="molecule type" value="Genomic_DNA"/>
</dbReference>
<organism evidence="2 3">
    <name type="scientific">Saguinus oedipus</name>
    <name type="common">Cotton-top tamarin</name>
    <name type="synonym">Oedipomidas oedipus</name>
    <dbReference type="NCBI Taxonomy" id="9490"/>
    <lineage>
        <taxon>Eukaryota</taxon>
        <taxon>Metazoa</taxon>
        <taxon>Chordata</taxon>
        <taxon>Craniata</taxon>
        <taxon>Vertebrata</taxon>
        <taxon>Euteleostomi</taxon>
        <taxon>Mammalia</taxon>
        <taxon>Eutheria</taxon>
        <taxon>Euarchontoglires</taxon>
        <taxon>Primates</taxon>
        <taxon>Haplorrhini</taxon>
        <taxon>Platyrrhini</taxon>
        <taxon>Cebidae</taxon>
        <taxon>Callitrichinae</taxon>
        <taxon>Saguinus</taxon>
    </lineage>
</organism>
<evidence type="ECO:0000313" key="3">
    <source>
        <dbReference type="Proteomes" id="UP001266305"/>
    </source>
</evidence>
<name>A0ABQ9VXZ8_SAGOE</name>
<sequence length="248" mass="26714">MAEKRRGSPCSMLSLKAHAFSVEALIGAEKQQQLQKKRRKLGAEEAAGAVEDGGGGAGEKGSSKGDEGAALPPPTGAASGPARSGADLERVATGELALSYLTSPRREPELLRVCGYACAPRPYVAKATQPRARWPCQKESSPHKLVTLQTVKMPLPALPRGRPPPTRRPAPSATAVCCAWRYSSVLQHLPPLGFQPMGALFSFLTFKSIRRGGGERRHTPPRNRNKCPKPFVQTRKRAAYLQTWFPGG</sequence>
<dbReference type="Proteomes" id="UP001266305">
    <property type="component" value="Unassembled WGS sequence"/>
</dbReference>
<gene>
    <name evidence="2" type="ORF">P7K49_008272</name>
</gene>
<accession>A0ABQ9VXZ8</accession>
<keyword evidence="3" id="KW-1185">Reference proteome</keyword>
<evidence type="ECO:0000256" key="1">
    <source>
        <dbReference type="SAM" id="MobiDB-lite"/>
    </source>
</evidence>
<protein>
    <submittedName>
        <fullName evidence="2">Uncharacterized protein</fullName>
    </submittedName>
</protein>